<gene>
    <name evidence="2" type="ORF">H6P81_021027</name>
</gene>
<dbReference type="EMBL" id="JAINDJ010000008">
    <property type="protein sequence ID" value="KAG9440862.1"/>
    <property type="molecule type" value="Genomic_DNA"/>
</dbReference>
<dbReference type="AlphaFoldDB" id="A0AAV7E0G4"/>
<evidence type="ECO:0000313" key="3">
    <source>
        <dbReference type="Proteomes" id="UP000825729"/>
    </source>
</evidence>
<feature type="region of interest" description="Disordered" evidence="1">
    <location>
        <begin position="42"/>
        <end position="69"/>
    </location>
</feature>
<feature type="region of interest" description="Disordered" evidence="1">
    <location>
        <begin position="1"/>
        <end position="28"/>
    </location>
</feature>
<dbReference type="Proteomes" id="UP000825729">
    <property type="component" value="Unassembled WGS sequence"/>
</dbReference>
<sequence>MTVQSNIHDMSRSSHATSNRIYPRGCVETENRNRKEVIQSVRGATAPPPLVGLSIQPQPQPPNPQTQPPCAVVAVPIVPLPPTPNTTY</sequence>
<evidence type="ECO:0000256" key="1">
    <source>
        <dbReference type="SAM" id="MobiDB-lite"/>
    </source>
</evidence>
<feature type="compositionally biased region" description="Polar residues" evidence="1">
    <location>
        <begin position="1"/>
        <end position="20"/>
    </location>
</feature>
<comment type="caution">
    <text evidence="2">The sequence shown here is derived from an EMBL/GenBank/DDBJ whole genome shotgun (WGS) entry which is preliminary data.</text>
</comment>
<organism evidence="2 3">
    <name type="scientific">Aristolochia fimbriata</name>
    <name type="common">White veined hardy Dutchman's pipe vine</name>
    <dbReference type="NCBI Taxonomy" id="158543"/>
    <lineage>
        <taxon>Eukaryota</taxon>
        <taxon>Viridiplantae</taxon>
        <taxon>Streptophyta</taxon>
        <taxon>Embryophyta</taxon>
        <taxon>Tracheophyta</taxon>
        <taxon>Spermatophyta</taxon>
        <taxon>Magnoliopsida</taxon>
        <taxon>Magnoliidae</taxon>
        <taxon>Piperales</taxon>
        <taxon>Aristolochiaceae</taxon>
        <taxon>Aristolochia</taxon>
    </lineage>
</organism>
<proteinExistence type="predicted"/>
<protein>
    <submittedName>
        <fullName evidence="2">Uncharacterized protein</fullName>
    </submittedName>
</protein>
<evidence type="ECO:0000313" key="2">
    <source>
        <dbReference type="EMBL" id="KAG9440862.1"/>
    </source>
</evidence>
<keyword evidence="3" id="KW-1185">Reference proteome</keyword>
<accession>A0AAV7E0G4</accession>
<feature type="compositionally biased region" description="Pro residues" evidence="1">
    <location>
        <begin position="58"/>
        <end position="67"/>
    </location>
</feature>
<name>A0AAV7E0G4_ARIFI</name>
<reference evidence="2 3" key="1">
    <citation type="submission" date="2021-07" db="EMBL/GenBank/DDBJ databases">
        <title>The Aristolochia fimbriata genome: insights into angiosperm evolution, floral development and chemical biosynthesis.</title>
        <authorList>
            <person name="Jiao Y."/>
        </authorList>
    </citation>
    <scope>NUCLEOTIDE SEQUENCE [LARGE SCALE GENOMIC DNA]</scope>
    <source>
        <strain evidence="2">IBCAS-2021</strain>
        <tissue evidence="2">Leaf</tissue>
    </source>
</reference>